<organism evidence="2 3">
    <name type="scientific">Caenorhabditis nigoni</name>
    <dbReference type="NCBI Taxonomy" id="1611254"/>
    <lineage>
        <taxon>Eukaryota</taxon>
        <taxon>Metazoa</taxon>
        <taxon>Ecdysozoa</taxon>
        <taxon>Nematoda</taxon>
        <taxon>Chromadorea</taxon>
        <taxon>Rhabditida</taxon>
        <taxon>Rhabditina</taxon>
        <taxon>Rhabditomorpha</taxon>
        <taxon>Rhabditoidea</taxon>
        <taxon>Rhabditidae</taxon>
        <taxon>Peloderinae</taxon>
        <taxon>Caenorhabditis</taxon>
    </lineage>
</organism>
<proteinExistence type="predicted"/>
<reference evidence="3" key="1">
    <citation type="submission" date="2017-10" db="EMBL/GenBank/DDBJ databases">
        <title>Rapid genome shrinkage in a self-fertile nematode reveals novel sperm competition proteins.</title>
        <authorList>
            <person name="Yin D."/>
            <person name="Schwarz E.M."/>
            <person name="Thomas C.G."/>
            <person name="Felde R.L."/>
            <person name="Korf I.F."/>
            <person name="Cutter A.D."/>
            <person name="Schartner C.M."/>
            <person name="Ralston E.J."/>
            <person name="Meyer B.J."/>
            <person name="Haag E.S."/>
        </authorList>
    </citation>
    <scope>NUCLEOTIDE SEQUENCE [LARGE SCALE GENOMIC DNA]</scope>
    <source>
        <strain evidence="3">JU1422</strain>
    </source>
</reference>
<dbReference type="OrthoDB" id="5863522at2759"/>
<accession>A0A2G5VUP8</accession>
<dbReference type="EMBL" id="PDUG01000001">
    <property type="protein sequence ID" value="PIC55498.1"/>
    <property type="molecule type" value="Genomic_DNA"/>
</dbReference>
<evidence type="ECO:0000256" key="1">
    <source>
        <dbReference type="SAM" id="SignalP"/>
    </source>
</evidence>
<keyword evidence="3" id="KW-1185">Reference proteome</keyword>
<dbReference type="Proteomes" id="UP000230233">
    <property type="component" value="Chromosome I"/>
</dbReference>
<name>A0A2G5VUP8_9PELO</name>
<keyword evidence="1" id="KW-0732">Signal</keyword>
<sequence>MLKVTLLFVCFVGAQCSWFDYRDCDKCPAALADAGSNMRLAWETAERFFNHLCAQNPKTEINCLKLFLSAKDIAYSVNDMIFPRKTDDVNRALSCAHVLRMCPDRDADGHELPRNVFSCNSCQTLFNATITLLKNPINKLNKAAADILCVGAPDSCRSEFVDIVDVVGAVGKMFRGKLEISKVCEDVMSCK</sequence>
<evidence type="ECO:0008006" key="4">
    <source>
        <dbReference type="Google" id="ProtNLM"/>
    </source>
</evidence>
<feature type="chain" id="PRO_5013545854" description="Saposin B-type domain-containing protein" evidence="1">
    <location>
        <begin position="17"/>
        <end position="191"/>
    </location>
</feature>
<gene>
    <name evidence="2" type="primary">Cnig_chr_I.g75</name>
    <name evidence="2" type="ORF">B9Z55_000075</name>
</gene>
<feature type="signal peptide" evidence="1">
    <location>
        <begin position="1"/>
        <end position="16"/>
    </location>
</feature>
<evidence type="ECO:0000313" key="2">
    <source>
        <dbReference type="EMBL" id="PIC55498.1"/>
    </source>
</evidence>
<protein>
    <recommendedName>
        <fullName evidence="4">Saposin B-type domain-containing protein</fullName>
    </recommendedName>
</protein>
<evidence type="ECO:0000313" key="3">
    <source>
        <dbReference type="Proteomes" id="UP000230233"/>
    </source>
</evidence>
<comment type="caution">
    <text evidence="2">The sequence shown here is derived from an EMBL/GenBank/DDBJ whole genome shotgun (WGS) entry which is preliminary data.</text>
</comment>
<dbReference type="AlphaFoldDB" id="A0A2G5VUP8"/>